<dbReference type="RefSeq" id="WP_199708227.1">
    <property type="nucleotide sequence ID" value="NZ_JAEMNV010000012.1"/>
</dbReference>
<dbReference type="EMBL" id="JAEMNV010000012">
    <property type="protein sequence ID" value="MBJ8342578.1"/>
    <property type="molecule type" value="Genomic_DNA"/>
</dbReference>
<comment type="caution">
    <text evidence="3">The sequence shown here is derived from an EMBL/GenBank/DDBJ whole genome shotgun (WGS) entry which is preliminary data.</text>
</comment>
<dbReference type="Proteomes" id="UP000655868">
    <property type="component" value="Unassembled WGS sequence"/>
</dbReference>
<dbReference type="Pfam" id="PF08327">
    <property type="entry name" value="AHSA1"/>
    <property type="match status" value="1"/>
</dbReference>
<proteinExistence type="inferred from homology"/>
<keyword evidence="4" id="KW-1185">Reference proteome</keyword>
<dbReference type="AlphaFoldDB" id="A0A934NWJ2"/>
<protein>
    <submittedName>
        <fullName evidence="3">SRPBCC domain-containing protein</fullName>
    </submittedName>
</protein>
<dbReference type="InterPro" id="IPR023393">
    <property type="entry name" value="START-like_dom_sf"/>
</dbReference>
<feature type="domain" description="Activator of Hsp90 ATPase homologue 1/2-like C-terminal" evidence="2">
    <location>
        <begin position="21"/>
        <end position="128"/>
    </location>
</feature>
<comment type="similarity">
    <text evidence="1">Belongs to the AHA1 family.</text>
</comment>
<sequence length="285" mass="31169">MNTEFLDSPTQPSIRLTRTYDHPVDRVWRAITTSDNLKHWFPCDVEIELEPDGVVRFGFGFGGGGRVRAIEPPHRLVFTWEDDVLDFQLVSSAVGTVFTLTHHFGDRAGAASFATGWEQCFAALEAVLADREPDSATADRRDERHEELVTRFGLDQPQVTYADDGWRVRFERQLICSAEVAWKLFFGGADAPAVGEQFRAFAAPDVVLGTVTEIDPPRSFSFSTGGDEPGEDVQLTLGEGTGHGARLVLEVAGTDPADIDAAIDQWGGGALAHIVREAARLLQVG</sequence>
<organism evidence="3 4">
    <name type="scientific">Antrihabitans stalagmiti</name>
    <dbReference type="NCBI Taxonomy" id="2799499"/>
    <lineage>
        <taxon>Bacteria</taxon>
        <taxon>Bacillati</taxon>
        <taxon>Actinomycetota</taxon>
        <taxon>Actinomycetes</taxon>
        <taxon>Mycobacteriales</taxon>
        <taxon>Nocardiaceae</taxon>
        <taxon>Antrihabitans</taxon>
    </lineage>
</organism>
<reference evidence="3" key="1">
    <citation type="submission" date="2020-12" db="EMBL/GenBank/DDBJ databases">
        <title>Antrihabitans popcorni sp. nov. and Antrihabitans auranticaus sp. nov., isolated from a larva cave.</title>
        <authorList>
            <person name="Lee S.D."/>
            <person name="Kim I.S."/>
        </authorList>
    </citation>
    <scope>NUCLEOTIDE SEQUENCE</scope>
    <source>
        <strain evidence="3">YC3-6</strain>
    </source>
</reference>
<evidence type="ECO:0000256" key="1">
    <source>
        <dbReference type="ARBA" id="ARBA00006817"/>
    </source>
</evidence>
<name>A0A934NWJ2_9NOCA</name>
<evidence type="ECO:0000313" key="3">
    <source>
        <dbReference type="EMBL" id="MBJ8342578.1"/>
    </source>
</evidence>
<dbReference type="InterPro" id="IPR013538">
    <property type="entry name" value="ASHA1/2-like_C"/>
</dbReference>
<dbReference type="Gene3D" id="3.30.530.20">
    <property type="match status" value="2"/>
</dbReference>
<accession>A0A934NWJ2</accession>
<dbReference type="SUPFAM" id="SSF55961">
    <property type="entry name" value="Bet v1-like"/>
    <property type="match status" value="2"/>
</dbReference>
<evidence type="ECO:0000313" key="4">
    <source>
        <dbReference type="Proteomes" id="UP000655868"/>
    </source>
</evidence>
<gene>
    <name evidence="3" type="ORF">JGU71_27185</name>
</gene>
<evidence type="ECO:0000259" key="2">
    <source>
        <dbReference type="Pfam" id="PF08327"/>
    </source>
</evidence>